<dbReference type="Proteomes" id="UP000053237">
    <property type="component" value="Unassembled WGS sequence"/>
</dbReference>
<dbReference type="EMBL" id="CAIX01000109">
    <property type="protein sequence ID" value="CCI45852.1"/>
    <property type="molecule type" value="Genomic_DNA"/>
</dbReference>
<proteinExistence type="predicted"/>
<keyword evidence="2" id="KW-1185">Reference proteome</keyword>
<gene>
    <name evidence="1" type="ORF">BN9_067620</name>
</gene>
<dbReference type="AlphaFoldDB" id="A0A024GG54"/>
<organism evidence="1 2">
    <name type="scientific">Albugo candida</name>
    <dbReference type="NCBI Taxonomy" id="65357"/>
    <lineage>
        <taxon>Eukaryota</taxon>
        <taxon>Sar</taxon>
        <taxon>Stramenopiles</taxon>
        <taxon>Oomycota</taxon>
        <taxon>Peronosporomycetes</taxon>
        <taxon>Albuginales</taxon>
        <taxon>Albuginaceae</taxon>
        <taxon>Albugo</taxon>
    </lineage>
</organism>
<evidence type="ECO:0000313" key="2">
    <source>
        <dbReference type="Proteomes" id="UP000053237"/>
    </source>
</evidence>
<comment type="caution">
    <text evidence="1">The sequence shown here is derived from an EMBL/GenBank/DDBJ whole genome shotgun (WGS) entry which is preliminary data.</text>
</comment>
<reference evidence="1 2" key="1">
    <citation type="submission" date="2012-05" db="EMBL/GenBank/DDBJ databases">
        <title>Recombination and specialization in a pathogen metapopulation.</title>
        <authorList>
            <person name="Gardiner A."/>
            <person name="Kemen E."/>
            <person name="Schultz-Larsen T."/>
            <person name="MacLean D."/>
            <person name="Van Oosterhout C."/>
            <person name="Jones J.D.G."/>
        </authorList>
    </citation>
    <scope>NUCLEOTIDE SEQUENCE [LARGE SCALE GENOMIC DNA]</scope>
    <source>
        <strain evidence="1 2">Ac Nc2</strain>
    </source>
</reference>
<name>A0A024GG54_9STRA</name>
<dbReference type="InParanoid" id="A0A024GG54"/>
<evidence type="ECO:0000313" key="1">
    <source>
        <dbReference type="EMBL" id="CCI45852.1"/>
    </source>
</evidence>
<sequence>MATIGQVRYCINLSPAVESVGSLTDRNELLLYQAFYKYETSRMVKQEESLKNEELSSTERLLQMSRALATTCYNCWMNMNQEVHMSYEIKPYMKQRKLVECIQSR</sequence>
<accession>A0A024GG54</accession>
<protein>
    <submittedName>
        <fullName evidence="1">Uncharacterized protein</fullName>
    </submittedName>
</protein>